<feature type="region of interest" description="Disordered" evidence="2">
    <location>
        <begin position="1"/>
        <end position="64"/>
    </location>
</feature>
<keyword evidence="6" id="KW-1185">Reference proteome</keyword>
<dbReference type="EMBL" id="CAMXCT030001460">
    <property type="protein sequence ID" value="CAL4777623.1"/>
    <property type="molecule type" value="Genomic_DNA"/>
</dbReference>
<sequence>MASFADGFFEPCQFSAPKSPGDAQPSGSARQPAFPLTGESGLSAVDVDADGPADFLGSPSNHDAAIDQYQDADDEAAPGDLKGFRKRWSKRRKVTEETEYSPSLLQEQFPPEPPVERLMKISSKNDDSASFVNAFVDRITPSTIVMPWENAFMAPIFGSQFCETKLSMPAQWSETFADPLKHAMPEATPDAVAPVDFRVLKCIRNLADMDFIQAREKKLTNALVKIKCVLEINWDASGVGRQCLDSSGVPRPDMEDTLTSVIGTRSPSTVVKRCNAVLAYHRWLATWVDATAIPFSEPLVWDYLVHLRRCGAAATKAMSFVQTLRFCQHVLQVDGADLCVASRRLVGQSELQAALKGPTKQARPLTVMEVRKLQKFMADPSKELQERLICSHLVLMIYTRSRNSDLAYVEGISHDNAVREGRDEFSGFIQFTTRYHKSARSVETKSLLMPIIACGESVGPEPWLDLWMSLRKKAGLPTSGRLEGAVMPAPDLARLGQWLVRPISCAETTKLLRAYLQCDDADLKSHSLKRTALSWAAKAGVDREQRRLLGRHASAVQGSDSIYATDLMVDPVRAVGAVVKLIRSDQFLPDGDRSEFFPQGNPADPTAPVFQPKTPGTFKMPMTPAPLKEPVKAPEVPGLDVKEEPPAIKVAAQVIEEIDLVTSDSETSTSGDDFVESELEDEQELEPASRDVLNEDYNDAWVQHKKTKTIHAIKGMGNQVSDSVYANGEIMQNKATKCGRLTSSNFTVVKEIADWTSKCRLCFKGNRDPYAQFR</sequence>
<dbReference type="Proteomes" id="UP001152797">
    <property type="component" value="Unassembled WGS sequence"/>
</dbReference>
<protein>
    <submittedName>
        <fullName evidence="5">Protein-lysine methyltransferase METTL21B</fullName>
    </submittedName>
</protein>
<reference evidence="3" key="1">
    <citation type="submission" date="2022-10" db="EMBL/GenBank/DDBJ databases">
        <authorList>
            <person name="Chen Y."/>
            <person name="Dougan E. K."/>
            <person name="Chan C."/>
            <person name="Rhodes N."/>
            <person name="Thang M."/>
        </authorList>
    </citation>
    <scope>NUCLEOTIDE SEQUENCE</scope>
</reference>
<reference evidence="4" key="2">
    <citation type="submission" date="2024-04" db="EMBL/GenBank/DDBJ databases">
        <authorList>
            <person name="Chen Y."/>
            <person name="Shah S."/>
            <person name="Dougan E. K."/>
            <person name="Thang M."/>
            <person name="Chan C."/>
        </authorList>
    </citation>
    <scope>NUCLEOTIDE SEQUENCE [LARGE SCALE GENOMIC DNA]</scope>
</reference>
<evidence type="ECO:0000313" key="6">
    <source>
        <dbReference type="Proteomes" id="UP001152797"/>
    </source>
</evidence>
<comment type="caution">
    <text evidence="3">The sequence shown here is derived from an EMBL/GenBank/DDBJ whole genome shotgun (WGS) entry which is preliminary data.</text>
</comment>
<feature type="compositionally biased region" description="Acidic residues" evidence="2">
    <location>
        <begin position="673"/>
        <end position="685"/>
    </location>
</feature>
<gene>
    <name evidence="3" type="ORF">C1SCF055_LOCUS17310</name>
</gene>
<dbReference type="OrthoDB" id="444499at2759"/>
<dbReference type="Gene3D" id="1.10.443.10">
    <property type="entry name" value="Intergrase catalytic core"/>
    <property type="match status" value="1"/>
</dbReference>
<feature type="compositionally biased region" description="Low complexity" evidence="2">
    <location>
        <begin position="662"/>
        <end position="672"/>
    </location>
</feature>
<dbReference type="EMBL" id="CAMXCT010001460">
    <property type="protein sequence ID" value="CAI3990311.1"/>
    <property type="molecule type" value="Genomic_DNA"/>
</dbReference>
<evidence type="ECO:0000313" key="4">
    <source>
        <dbReference type="EMBL" id="CAL1143686.1"/>
    </source>
</evidence>
<proteinExistence type="predicted"/>
<dbReference type="GO" id="GO:0003677">
    <property type="term" value="F:DNA binding"/>
    <property type="evidence" value="ECO:0007669"/>
    <property type="project" value="InterPro"/>
</dbReference>
<keyword evidence="5" id="KW-0808">Transferase</keyword>
<keyword evidence="5" id="KW-0489">Methyltransferase</keyword>
<dbReference type="InterPro" id="IPR013762">
    <property type="entry name" value="Integrase-like_cat_sf"/>
</dbReference>
<dbReference type="InterPro" id="IPR011010">
    <property type="entry name" value="DNA_brk_join_enz"/>
</dbReference>
<dbReference type="GO" id="GO:0015074">
    <property type="term" value="P:DNA integration"/>
    <property type="evidence" value="ECO:0007669"/>
    <property type="project" value="InterPro"/>
</dbReference>
<dbReference type="GO" id="GO:0008168">
    <property type="term" value="F:methyltransferase activity"/>
    <property type="evidence" value="ECO:0007669"/>
    <property type="project" value="UniProtKB-KW"/>
</dbReference>
<dbReference type="SUPFAM" id="SSF56349">
    <property type="entry name" value="DNA breaking-rejoining enzymes"/>
    <property type="match status" value="1"/>
</dbReference>
<evidence type="ECO:0000256" key="2">
    <source>
        <dbReference type="SAM" id="MobiDB-lite"/>
    </source>
</evidence>
<accession>A0A9P1CHF3</accession>
<evidence type="ECO:0000313" key="3">
    <source>
        <dbReference type="EMBL" id="CAI3990311.1"/>
    </source>
</evidence>
<evidence type="ECO:0000313" key="5">
    <source>
        <dbReference type="EMBL" id="CAL4777623.1"/>
    </source>
</evidence>
<keyword evidence="1" id="KW-0233">DNA recombination</keyword>
<dbReference type="GO" id="GO:0032259">
    <property type="term" value="P:methylation"/>
    <property type="evidence" value="ECO:0007669"/>
    <property type="project" value="UniProtKB-KW"/>
</dbReference>
<feature type="region of interest" description="Disordered" evidence="2">
    <location>
        <begin position="662"/>
        <end position="688"/>
    </location>
</feature>
<name>A0A9P1CHF3_9DINO</name>
<dbReference type="GO" id="GO:0006310">
    <property type="term" value="P:DNA recombination"/>
    <property type="evidence" value="ECO:0007669"/>
    <property type="project" value="UniProtKB-KW"/>
</dbReference>
<evidence type="ECO:0000256" key="1">
    <source>
        <dbReference type="ARBA" id="ARBA00023172"/>
    </source>
</evidence>
<organism evidence="3">
    <name type="scientific">Cladocopium goreaui</name>
    <dbReference type="NCBI Taxonomy" id="2562237"/>
    <lineage>
        <taxon>Eukaryota</taxon>
        <taxon>Sar</taxon>
        <taxon>Alveolata</taxon>
        <taxon>Dinophyceae</taxon>
        <taxon>Suessiales</taxon>
        <taxon>Symbiodiniaceae</taxon>
        <taxon>Cladocopium</taxon>
    </lineage>
</organism>
<dbReference type="EMBL" id="CAMXCT020001460">
    <property type="protein sequence ID" value="CAL1143686.1"/>
    <property type="molecule type" value="Genomic_DNA"/>
</dbReference>
<dbReference type="AlphaFoldDB" id="A0A9P1CHF3"/>